<dbReference type="EMBL" id="CAIIXF020000006">
    <property type="protein sequence ID" value="CAH1786060.1"/>
    <property type="molecule type" value="Genomic_DNA"/>
</dbReference>
<evidence type="ECO:0000313" key="2">
    <source>
        <dbReference type="Proteomes" id="UP000749559"/>
    </source>
</evidence>
<keyword evidence="2" id="KW-1185">Reference proteome</keyword>
<gene>
    <name evidence="1" type="ORF">OFUS_LOCUS12025</name>
</gene>
<dbReference type="Proteomes" id="UP000749559">
    <property type="component" value="Unassembled WGS sequence"/>
</dbReference>
<organism evidence="1 2">
    <name type="scientific">Owenia fusiformis</name>
    <name type="common">Polychaete worm</name>
    <dbReference type="NCBI Taxonomy" id="6347"/>
    <lineage>
        <taxon>Eukaryota</taxon>
        <taxon>Metazoa</taxon>
        <taxon>Spiralia</taxon>
        <taxon>Lophotrochozoa</taxon>
        <taxon>Annelida</taxon>
        <taxon>Polychaeta</taxon>
        <taxon>Sedentaria</taxon>
        <taxon>Canalipalpata</taxon>
        <taxon>Sabellida</taxon>
        <taxon>Oweniida</taxon>
        <taxon>Oweniidae</taxon>
        <taxon>Owenia</taxon>
    </lineage>
</organism>
<reference evidence="1" key="1">
    <citation type="submission" date="2022-03" db="EMBL/GenBank/DDBJ databases">
        <authorList>
            <person name="Martin C."/>
        </authorList>
    </citation>
    <scope>NUCLEOTIDE SEQUENCE</scope>
</reference>
<comment type="caution">
    <text evidence="1">The sequence shown here is derived from an EMBL/GenBank/DDBJ whole genome shotgun (WGS) entry which is preliminary data.</text>
</comment>
<protein>
    <submittedName>
        <fullName evidence="1">Uncharacterized protein</fullName>
    </submittedName>
</protein>
<dbReference type="AlphaFoldDB" id="A0A8J1TZX5"/>
<accession>A0A8J1TZX5</accession>
<name>A0A8J1TZX5_OWEFU</name>
<sequence>MQPFAVLVFGLTFGTILAIDDAFKYRQNPPSRKPSQCTDEARNCGNLNAGSCTRRRNERLCCATCWRYLVQNKNNPRDCPYGDSASNCASLSPRSCSSSRNKRICCSTCARYQTDDRDCPYGDSASNCGTLSPGDCYSANNRDLCCSTCKRLETGDPSCKWGDNPRQMITDNTGNRLPCRDYALHMGFDFCRMLNAGGRQNCCVTCKGHF</sequence>
<proteinExistence type="predicted"/>
<evidence type="ECO:0000313" key="1">
    <source>
        <dbReference type="EMBL" id="CAH1786060.1"/>
    </source>
</evidence>